<sequence>MSSNKLEKLNTEKEEQKISHEKALTEMREKHAKELGDMEEMFQAFQVQEALENKLDKLHKDYGKNLREEEDSSFCTMDKKWDYDQRLQERRAMPAKDLYQEMNKNYRDKTQYSRTVKTDAHVRITMESQQKSGGVKRPLGDHQREDGQARGAGVAHLMKSQVFQPRPPQTPCPRTAESMDSQQQYGGVKPPPIKTNINGGLEQMCSSGIAARGEHQRKYRHARDAEVAHLLKSQVFQQKVWIHSSSMEE</sequence>
<gene>
    <name evidence="2" type="ORF">KOW79_005774</name>
</gene>
<evidence type="ECO:0000313" key="2">
    <source>
        <dbReference type="EMBL" id="KAG7331805.1"/>
    </source>
</evidence>
<feature type="region of interest" description="Disordered" evidence="1">
    <location>
        <begin position="94"/>
        <end position="116"/>
    </location>
</feature>
<organism evidence="2 3">
    <name type="scientific">Hemibagrus wyckioides</name>
    <dbReference type="NCBI Taxonomy" id="337641"/>
    <lineage>
        <taxon>Eukaryota</taxon>
        <taxon>Metazoa</taxon>
        <taxon>Chordata</taxon>
        <taxon>Craniata</taxon>
        <taxon>Vertebrata</taxon>
        <taxon>Euteleostomi</taxon>
        <taxon>Actinopterygii</taxon>
        <taxon>Neopterygii</taxon>
        <taxon>Teleostei</taxon>
        <taxon>Ostariophysi</taxon>
        <taxon>Siluriformes</taxon>
        <taxon>Bagridae</taxon>
        <taxon>Hemibagrus</taxon>
    </lineage>
</organism>
<feature type="compositionally biased region" description="Basic and acidic residues" evidence="1">
    <location>
        <begin position="138"/>
        <end position="148"/>
    </location>
</feature>
<feature type="compositionally biased region" description="Basic and acidic residues" evidence="1">
    <location>
        <begin position="104"/>
        <end position="116"/>
    </location>
</feature>
<dbReference type="AlphaFoldDB" id="A0A9D3SQM0"/>
<dbReference type="Proteomes" id="UP000824219">
    <property type="component" value="Linkage Group LG06"/>
</dbReference>
<dbReference type="EMBL" id="JAHKSW010000006">
    <property type="protein sequence ID" value="KAG7331805.1"/>
    <property type="molecule type" value="Genomic_DNA"/>
</dbReference>
<reference evidence="2 3" key="1">
    <citation type="submission" date="2021-06" db="EMBL/GenBank/DDBJ databases">
        <title>Chromosome-level genome assembly of the red-tail catfish (Hemibagrus wyckioides).</title>
        <authorList>
            <person name="Shao F."/>
        </authorList>
    </citation>
    <scope>NUCLEOTIDE SEQUENCE [LARGE SCALE GENOMIC DNA]</scope>
    <source>
        <strain evidence="2">EC202008001</strain>
        <tissue evidence="2">Blood</tissue>
    </source>
</reference>
<evidence type="ECO:0000256" key="1">
    <source>
        <dbReference type="SAM" id="MobiDB-lite"/>
    </source>
</evidence>
<feature type="region of interest" description="Disordered" evidence="1">
    <location>
        <begin position="1"/>
        <end position="23"/>
    </location>
</feature>
<evidence type="ECO:0000313" key="3">
    <source>
        <dbReference type="Proteomes" id="UP000824219"/>
    </source>
</evidence>
<protein>
    <submittedName>
        <fullName evidence="2">Uncharacterized protein</fullName>
    </submittedName>
</protein>
<accession>A0A9D3SQM0</accession>
<name>A0A9D3SQM0_9TELE</name>
<feature type="region of interest" description="Disordered" evidence="1">
    <location>
        <begin position="128"/>
        <end position="194"/>
    </location>
</feature>
<comment type="caution">
    <text evidence="2">The sequence shown here is derived from an EMBL/GenBank/DDBJ whole genome shotgun (WGS) entry which is preliminary data.</text>
</comment>
<proteinExistence type="predicted"/>
<keyword evidence="3" id="KW-1185">Reference proteome</keyword>